<keyword evidence="2" id="KW-0274">FAD</keyword>
<gene>
    <name evidence="4" type="ORF">ACFFJ8_09070</name>
</gene>
<dbReference type="InterPro" id="IPR036010">
    <property type="entry name" value="2Fe-2S_ferredoxin-like_sf"/>
</dbReference>
<evidence type="ECO:0000259" key="3">
    <source>
        <dbReference type="PROSITE" id="PS51085"/>
    </source>
</evidence>
<dbReference type="InterPro" id="IPR001041">
    <property type="entry name" value="2Fe-2S_ferredoxin-type"/>
</dbReference>
<accession>A0ABV6J6L7</accession>
<dbReference type="CDD" id="cd00207">
    <property type="entry name" value="fer2"/>
    <property type="match status" value="1"/>
</dbReference>
<organism evidence="4 5">
    <name type="scientific">Paenibacillus mendelii</name>
    <dbReference type="NCBI Taxonomy" id="206163"/>
    <lineage>
        <taxon>Bacteria</taxon>
        <taxon>Bacillati</taxon>
        <taxon>Bacillota</taxon>
        <taxon>Bacilli</taxon>
        <taxon>Bacillales</taxon>
        <taxon>Paenibacillaceae</taxon>
        <taxon>Paenibacillus</taxon>
    </lineage>
</organism>
<dbReference type="Gene3D" id="3.10.20.30">
    <property type="match status" value="1"/>
</dbReference>
<dbReference type="PANTHER" id="PTHR43644:SF1">
    <property type="entry name" value="NAD(P)H-FLAVIN REDUCTASE"/>
    <property type="match status" value="1"/>
</dbReference>
<evidence type="ECO:0000313" key="5">
    <source>
        <dbReference type="Proteomes" id="UP001589818"/>
    </source>
</evidence>
<dbReference type="PANTHER" id="PTHR43644">
    <property type="entry name" value="NA(+)-TRANSLOCATING NADH-QUINONE REDUCTASE SUBUNIT"/>
    <property type="match status" value="1"/>
</dbReference>
<protein>
    <submittedName>
        <fullName evidence="4">2Fe-2S iron-sulfur cluster-binding protein</fullName>
    </submittedName>
</protein>
<dbReference type="Proteomes" id="UP001589818">
    <property type="component" value="Unassembled WGS sequence"/>
</dbReference>
<dbReference type="PROSITE" id="PS51085">
    <property type="entry name" value="2FE2S_FER_2"/>
    <property type="match status" value="1"/>
</dbReference>
<dbReference type="SUPFAM" id="SSF54292">
    <property type="entry name" value="2Fe-2S ferredoxin-like"/>
    <property type="match status" value="1"/>
</dbReference>
<dbReference type="EMBL" id="JBHLVF010000011">
    <property type="protein sequence ID" value="MFC0391524.1"/>
    <property type="molecule type" value="Genomic_DNA"/>
</dbReference>
<name>A0ABV6J6L7_9BACL</name>
<sequence>MPTIQVEGRGTFQVEEGRKLVLTLEDHGVDILHRCGGNARCTTCRVDILEGDAGPIGEAEAAILNAKGITEPNIRLSCQVRVHADLTVKPVMTASESGLEPGTRPQD</sequence>
<dbReference type="RefSeq" id="WP_204819984.1">
    <property type="nucleotide sequence ID" value="NZ_JANHOF010000006.1"/>
</dbReference>
<dbReference type="InterPro" id="IPR012675">
    <property type="entry name" value="Beta-grasp_dom_sf"/>
</dbReference>
<keyword evidence="1" id="KW-0285">Flavoprotein</keyword>
<dbReference type="Pfam" id="PF00111">
    <property type="entry name" value="Fer2"/>
    <property type="match status" value="1"/>
</dbReference>
<evidence type="ECO:0000256" key="2">
    <source>
        <dbReference type="ARBA" id="ARBA00022827"/>
    </source>
</evidence>
<feature type="domain" description="2Fe-2S ferredoxin-type" evidence="3">
    <location>
        <begin position="2"/>
        <end position="94"/>
    </location>
</feature>
<comment type="caution">
    <text evidence="4">The sequence shown here is derived from an EMBL/GenBank/DDBJ whole genome shotgun (WGS) entry which is preliminary data.</text>
</comment>
<proteinExistence type="predicted"/>
<keyword evidence="5" id="KW-1185">Reference proteome</keyword>
<evidence type="ECO:0000256" key="1">
    <source>
        <dbReference type="ARBA" id="ARBA00022630"/>
    </source>
</evidence>
<reference evidence="4 5" key="1">
    <citation type="submission" date="2024-09" db="EMBL/GenBank/DDBJ databases">
        <authorList>
            <person name="Sun Q."/>
            <person name="Mori K."/>
        </authorList>
    </citation>
    <scope>NUCLEOTIDE SEQUENCE [LARGE SCALE GENOMIC DNA]</scope>
    <source>
        <strain evidence="4 5">CCM 4839</strain>
    </source>
</reference>
<evidence type="ECO:0000313" key="4">
    <source>
        <dbReference type="EMBL" id="MFC0391524.1"/>
    </source>
</evidence>